<comment type="caution">
    <text evidence="1">The sequence shown here is derived from an EMBL/GenBank/DDBJ whole genome shotgun (WGS) entry which is preliminary data.</text>
</comment>
<proteinExistence type="predicted"/>
<organism evidence="1 2">
    <name type="scientific">Populus alba x Populus x berolinensis</name>
    <dbReference type="NCBI Taxonomy" id="444605"/>
    <lineage>
        <taxon>Eukaryota</taxon>
        <taxon>Viridiplantae</taxon>
        <taxon>Streptophyta</taxon>
        <taxon>Embryophyta</taxon>
        <taxon>Tracheophyta</taxon>
        <taxon>Spermatophyta</taxon>
        <taxon>Magnoliopsida</taxon>
        <taxon>eudicotyledons</taxon>
        <taxon>Gunneridae</taxon>
        <taxon>Pentapetalae</taxon>
        <taxon>rosids</taxon>
        <taxon>fabids</taxon>
        <taxon>Malpighiales</taxon>
        <taxon>Salicaceae</taxon>
        <taxon>Saliceae</taxon>
        <taxon>Populus</taxon>
    </lineage>
</organism>
<sequence>MKHGLKVLNHSMVWSYICHVALDQGPNHMV</sequence>
<evidence type="ECO:0000313" key="1">
    <source>
        <dbReference type="EMBL" id="KAJ6983005.1"/>
    </source>
</evidence>
<keyword evidence="2" id="KW-1185">Reference proteome</keyword>
<dbReference type="Proteomes" id="UP001164929">
    <property type="component" value="Chromosome 10"/>
</dbReference>
<accession>A0AAD6MCN7</accession>
<dbReference type="AlphaFoldDB" id="A0AAD6MCN7"/>
<reference evidence="1" key="1">
    <citation type="journal article" date="2023" name="Mol. Ecol. Resour.">
        <title>Chromosome-level genome assembly of a triploid poplar Populus alba 'Berolinensis'.</title>
        <authorList>
            <person name="Chen S."/>
            <person name="Yu Y."/>
            <person name="Wang X."/>
            <person name="Wang S."/>
            <person name="Zhang T."/>
            <person name="Zhou Y."/>
            <person name="He R."/>
            <person name="Meng N."/>
            <person name="Wang Y."/>
            <person name="Liu W."/>
            <person name="Liu Z."/>
            <person name="Liu J."/>
            <person name="Guo Q."/>
            <person name="Huang H."/>
            <person name="Sederoff R.R."/>
            <person name="Wang G."/>
            <person name="Qu G."/>
            <person name="Chen S."/>
        </authorList>
    </citation>
    <scope>NUCLEOTIDE SEQUENCE</scope>
    <source>
        <strain evidence="1">SC-2020</strain>
    </source>
</reference>
<protein>
    <submittedName>
        <fullName evidence="1">Uncharacterized protein</fullName>
    </submittedName>
</protein>
<gene>
    <name evidence="1" type="ORF">NC653_025967</name>
</gene>
<evidence type="ECO:0000313" key="2">
    <source>
        <dbReference type="Proteomes" id="UP001164929"/>
    </source>
</evidence>
<name>A0AAD6MCN7_9ROSI</name>
<dbReference type="EMBL" id="JAQIZT010000010">
    <property type="protein sequence ID" value="KAJ6983005.1"/>
    <property type="molecule type" value="Genomic_DNA"/>
</dbReference>